<protein>
    <submittedName>
        <fullName evidence="1">Uncharacterized protein</fullName>
    </submittedName>
</protein>
<gene>
    <name evidence="1" type="ORF">UU23_C0004G0040</name>
</gene>
<evidence type="ECO:0000313" key="2">
    <source>
        <dbReference type="Proteomes" id="UP000034292"/>
    </source>
</evidence>
<dbReference type="Proteomes" id="UP000034292">
    <property type="component" value="Unassembled WGS sequence"/>
</dbReference>
<comment type="caution">
    <text evidence="1">The sequence shown here is derived from an EMBL/GenBank/DDBJ whole genome shotgun (WGS) entry which is preliminary data.</text>
</comment>
<dbReference type="EMBL" id="LBZV01000004">
    <property type="protein sequence ID" value="KKR78058.1"/>
    <property type="molecule type" value="Genomic_DNA"/>
</dbReference>
<organism evidence="1 2">
    <name type="scientific">Candidatus Curtissbacteria bacterium GW2011_GWA1_40_9</name>
    <dbReference type="NCBI Taxonomy" id="1618408"/>
    <lineage>
        <taxon>Bacteria</taxon>
        <taxon>Candidatus Curtissiibacteriota</taxon>
    </lineage>
</organism>
<accession>A0A0G0TM32</accession>
<dbReference type="AlphaFoldDB" id="A0A0G0TM32"/>
<reference evidence="1 2" key="1">
    <citation type="journal article" date="2015" name="Nature">
        <title>rRNA introns, odd ribosomes, and small enigmatic genomes across a large radiation of phyla.</title>
        <authorList>
            <person name="Brown C.T."/>
            <person name="Hug L.A."/>
            <person name="Thomas B.C."/>
            <person name="Sharon I."/>
            <person name="Castelle C.J."/>
            <person name="Singh A."/>
            <person name="Wilkins M.J."/>
            <person name="Williams K.H."/>
            <person name="Banfield J.F."/>
        </authorList>
    </citation>
    <scope>NUCLEOTIDE SEQUENCE [LARGE SCALE GENOMIC DNA]</scope>
</reference>
<proteinExistence type="predicted"/>
<sequence length="95" mass="10904">MQRVIVQVPMSKELKVKAQSASSDMGFSSLQEAVRVLLTKLSRRELTMTIEPVEEITYLSKAAEAKFKKAVRDIKAGRNIYRPKNKEDFFKLLRS</sequence>
<evidence type="ECO:0000313" key="1">
    <source>
        <dbReference type="EMBL" id="KKR78058.1"/>
    </source>
</evidence>
<name>A0A0G0TM32_9BACT</name>
<dbReference type="STRING" id="1618408.UU23_C0004G0040"/>